<proteinExistence type="predicted"/>
<protein>
    <submittedName>
        <fullName evidence="1">Uncharacterized protein</fullName>
    </submittedName>
</protein>
<dbReference type="Proteomes" id="UP000886998">
    <property type="component" value="Unassembled WGS sequence"/>
</dbReference>
<dbReference type="EMBL" id="BMAV01019062">
    <property type="protein sequence ID" value="GFY71748.1"/>
    <property type="molecule type" value="Genomic_DNA"/>
</dbReference>
<comment type="caution">
    <text evidence="1">The sequence shown here is derived from an EMBL/GenBank/DDBJ whole genome shotgun (WGS) entry which is preliminary data.</text>
</comment>
<keyword evidence="2" id="KW-1185">Reference proteome</keyword>
<gene>
    <name evidence="1" type="ORF">TNIN_265891</name>
</gene>
<reference evidence="1" key="1">
    <citation type="submission" date="2020-08" db="EMBL/GenBank/DDBJ databases">
        <title>Multicomponent nature underlies the extraordinary mechanical properties of spider dragline silk.</title>
        <authorList>
            <person name="Kono N."/>
            <person name="Nakamura H."/>
            <person name="Mori M."/>
            <person name="Yoshida Y."/>
            <person name="Ohtoshi R."/>
            <person name="Malay A.D."/>
            <person name="Moran D.A.P."/>
            <person name="Tomita M."/>
            <person name="Numata K."/>
            <person name="Arakawa K."/>
        </authorList>
    </citation>
    <scope>NUCLEOTIDE SEQUENCE</scope>
</reference>
<dbReference type="SUPFAM" id="SSF53098">
    <property type="entry name" value="Ribonuclease H-like"/>
    <property type="match status" value="1"/>
</dbReference>
<organism evidence="1 2">
    <name type="scientific">Trichonephila inaurata madagascariensis</name>
    <dbReference type="NCBI Taxonomy" id="2747483"/>
    <lineage>
        <taxon>Eukaryota</taxon>
        <taxon>Metazoa</taxon>
        <taxon>Ecdysozoa</taxon>
        <taxon>Arthropoda</taxon>
        <taxon>Chelicerata</taxon>
        <taxon>Arachnida</taxon>
        <taxon>Araneae</taxon>
        <taxon>Araneomorphae</taxon>
        <taxon>Entelegynae</taxon>
        <taxon>Araneoidea</taxon>
        <taxon>Nephilidae</taxon>
        <taxon>Trichonephila</taxon>
        <taxon>Trichonephila inaurata</taxon>
    </lineage>
</organism>
<accession>A0A8X7CKC1</accession>
<dbReference type="AlphaFoldDB" id="A0A8X7CKC1"/>
<evidence type="ECO:0000313" key="2">
    <source>
        <dbReference type="Proteomes" id="UP000886998"/>
    </source>
</evidence>
<dbReference type="InterPro" id="IPR036397">
    <property type="entry name" value="RNaseH_sf"/>
</dbReference>
<dbReference type="Gene3D" id="3.30.420.10">
    <property type="entry name" value="Ribonuclease H-like superfamily/Ribonuclease H"/>
    <property type="match status" value="1"/>
</dbReference>
<sequence>MKLKLFWINLGIGQKVTKSNKDPSILRALSLEVLNILYHEPESLRIFADGSLLSDSPNAGAGVFSEIISFYVSMDRGTAFVSEIAAIHTALFQPQCHLETITRAVILSDSKAALLAIFSDNNHITPDLLDYRHASYLMLPNLYLISSEQSSL</sequence>
<name>A0A8X7CKC1_9ARAC</name>
<dbReference type="GO" id="GO:0003676">
    <property type="term" value="F:nucleic acid binding"/>
    <property type="evidence" value="ECO:0007669"/>
    <property type="project" value="InterPro"/>
</dbReference>
<evidence type="ECO:0000313" key="1">
    <source>
        <dbReference type="EMBL" id="GFY71748.1"/>
    </source>
</evidence>
<dbReference type="InterPro" id="IPR012337">
    <property type="entry name" value="RNaseH-like_sf"/>
</dbReference>
<dbReference type="OrthoDB" id="6436721at2759"/>